<dbReference type="GO" id="GO:0050852">
    <property type="term" value="P:T cell receptor signaling pathway"/>
    <property type="evidence" value="ECO:0007669"/>
    <property type="project" value="TreeGrafter"/>
</dbReference>
<dbReference type="FunFam" id="2.60.40.10:FF:000088">
    <property type="entry name" value="Butyrophilin subfamily 1 member A1"/>
    <property type="match status" value="1"/>
</dbReference>
<dbReference type="GeneTree" id="ENSGT01050000244843"/>
<dbReference type="InterPro" id="IPR007110">
    <property type="entry name" value="Ig-like_dom"/>
</dbReference>
<comment type="subcellular location">
    <subcellularLocation>
        <location evidence="1">Membrane</location>
    </subcellularLocation>
</comment>
<dbReference type="InterPro" id="IPR036179">
    <property type="entry name" value="Ig-like_dom_sf"/>
</dbReference>
<evidence type="ECO:0000259" key="6">
    <source>
        <dbReference type="PROSITE" id="PS50835"/>
    </source>
</evidence>
<keyword evidence="3" id="KW-1133">Transmembrane helix</keyword>
<dbReference type="SMART" id="SM00407">
    <property type="entry name" value="IGc1"/>
    <property type="match status" value="1"/>
</dbReference>
<keyword evidence="2" id="KW-0812">Transmembrane</keyword>
<keyword evidence="4" id="KW-0472">Membrane</keyword>
<dbReference type="Proteomes" id="UP000257200">
    <property type="component" value="Unplaced"/>
</dbReference>
<keyword evidence="5" id="KW-0393">Immunoglobulin domain</keyword>
<sequence length="171" mass="19002">LDPSYVYVWWDKEELESSKHPAYKGRTSLLLNKLEFGDVSLKISKVKPSDKGKYRCFIPTLGRGSTVELVVGIDPITVISLAGLDRSSSSVVLQCKSAGWYPEPEVLWLDGKGNHLSAGPTETVRGADELYTVSSRVTVEKKHSNKFTCRVQQKNIKQTREALIHVTGPVQ</sequence>
<evidence type="ECO:0000256" key="3">
    <source>
        <dbReference type="ARBA" id="ARBA00022989"/>
    </source>
</evidence>
<dbReference type="Ensembl" id="ENSAPOT00000000457.1">
    <property type="protein sequence ID" value="ENSAPOP00000010073.1"/>
    <property type="gene ID" value="ENSAPOG00000012471.1"/>
</dbReference>
<reference evidence="7" key="2">
    <citation type="submission" date="2025-09" db="UniProtKB">
        <authorList>
            <consortium name="Ensembl"/>
        </authorList>
    </citation>
    <scope>IDENTIFICATION</scope>
</reference>
<dbReference type="AlphaFoldDB" id="A0A3Q1F016"/>
<dbReference type="PANTHER" id="PTHR24100:SF151">
    <property type="entry name" value="ICOS LIGAND"/>
    <property type="match status" value="1"/>
</dbReference>
<evidence type="ECO:0000256" key="4">
    <source>
        <dbReference type="ARBA" id="ARBA00023136"/>
    </source>
</evidence>
<evidence type="ECO:0000313" key="8">
    <source>
        <dbReference type="Proteomes" id="UP000257200"/>
    </source>
</evidence>
<dbReference type="STRING" id="80966.ENSAPOP00000010073"/>
<dbReference type="PANTHER" id="PTHR24100">
    <property type="entry name" value="BUTYROPHILIN"/>
    <property type="match status" value="1"/>
</dbReference>
<evidence type="ECO:0000256" key="1">
    <source>
        <dbReference type="ARBA" id="ARBA00004370"/>
    </source>
</evidence>
<organism evidence="7 8">
    <name type="scientific">Acanthochromis polyacanthus</name>
    <name type="common">spiny chromis</name>
    <dbReference type="NCBI Taxonomy" id="80966"/>
    <lineage>
        <taxon>Eukaryota</taxon>
        <taxon>Metazoa</taxon>
        <taxon>Chordata</taxon>
        <taxon>Craniata</taxon>
        <taxon>Vertebrata</taxon>
        <taxon>Euteleostomi</taxon>
        <taxon>Actinopterygii</taxon>
        <taxon>Neopterygii</taxon>
        <taxon>Teleostei</taxon>
        <taxon>Neoteleostei</taxon>
        <taxon>Acanthomorphata</taxon>
        <taxon>Ovalentaria</taxon>
        <taxon>Pomacentridae</taxon>
        <taxon>Acanthochromis</taxon>
    </lineage>
</organism>
<feature type="domain" description="Ig-like" evidence="6">
    <location>
        <begin position="75"/>
        <end position="165"/>
    </location>
</feature>
<evidence type="ECO:0000256" key="2">
    <source>
        <dbReference type="ARBA" id="ARBA00022692"/>
    </source>
</evidence>
<dbReference type="GO" id="GO:0005102">
    <property type="term" value="F:signaling receptor binding"/>
    <property type="evidence" value="ECO:0007669"/>
    <property type="project" value="TreeGrafter"/>
</dbReference>
<protein>
    <recommendedName>
        <fullName evidence="6">Ig-like domain-containing protein</fullName>
    </recommendedName>
</protein>
<dbReference type="Gene3D" id="2.60.40.10">
    <property type="entry name" value="Immunoglobulins"/>
    <property type="match status" value="2"/>
</dbReference>
<accession>A0A3Q1F016</accession>
<evidence type="ECO:0000313" key="7">
    <source>
        <dbReference type="Ensembl" id="ENSAPOP00000010073.1"/>
    </source>
</evidence>
<keyword evidence="8" id="KW-1185">Reference proteome</keyword>
<dbReference type="Pfam" id="PF22705">
    <property type="entry name" value="C2-set_3"/>
    <property type="match status" value="1"/>
</dbReference>
<dbReference type="InterPro" id="IPR003597">
    <property type="entry name" value="Ig_C1-set"/>
</dbReference>
<dbReference type="GO" id="GO:0009897">
    <property type="term" value="C:external side of plasma membrane"/>
    <property type="evidence" value="ECO:0007669"/>
    <property type="project" value="TreeGrafter"/>
</dbReference>
<dbReference type="InterPro" id="IPR050504">
    <property type="entry name" value="IgSF_BTN/MOG"/>
</dbReference>
<name>A0A3Q1F016_9TELE</name>
<dbReference type="PROSITE" id="PS50835">
    <property type="entry name" value="IG_LIKE"/>
    <property type="match status" value="1"/>
</dbReference>
<dbReference type="SUPFAM" id="SSF48726">
    <property type="entry name" value="Immunoglobulin"/>
    <property type="match status" value="2"/>
</dbReference>
<dbReference type="GO" id="GO:0001817">
    <property type="term" value="P:regulation of cytokine production"/>
    <property type="evidence" value="ECO:0007669"/>
    <property type="project" value="TreeGrafter"/>
</dbReference>
<dbReference type="InterPro" id="IPR013783">
    <property type="entry name" value="Ig-like_fold"/>
</dbReference>
<dbReference type="InterPro" id="IPR053896">
    <property type="entry name" value="BTN3A2-like_Ig-C"/>
</dbReference>
<dbReference type="InParanoid" id="A0A3Q1F016"/>
<reference evidence="7" key="1">
    <citation type="submission" date="2025-08" db="UniProtKB">
        <authorList>
            <consortium name="Ensembl"/>
        </authorList>
    </citation>
    <scope>IDENTIFICATION</scope>
</reference>
<evidence type="ECO:0000256" key="5">
    <source>
        <dbReference type="ARBA" id="ARBA00023319"/>
    </source>
</evidence>
<proteinExistence type="predicted"/>